<reference evidence="1 3" key="1">
    <citation type="journal article" date="2008" name="Science">
        <title>The Physcomitrella genome reveals evolutionary insights into the conquest of land by plants.</title>
        <authorList>
            <person name="Rensing S."/>
            <person name="Lang D."/>
            <person name="Zimmer A."/>
            <person name="Terry A."/>
            <person name="Salamov A."/>
            <person name="Shapiro H."/>
            <person name="Nishiyama T."/>
            <person name="Perroud P.-F."/>
            <person name="Lindquist E."/>
            <person name="Kamisugi Y."/>
            <person name="Tanahashi T."/>
            <person name="Sakakibara K."/>
            <person name="Fujita T."/>
            <person name="Oishi K."/>
            <person name="Shin-I T."/>
            <person name="Kuroki Y."/>
            <person name="Toyoda A."/>
            <person name="Suzuki Y."/>
            <person name="Hashimoto A."/>
            <person name="Yamaguchi K."/>
            <person name="Sugano A."/>
            <person name="Kohara Y."/>
            <person name="Fujiyama A."/>
            <person name="Anterola A."/>
            <person name="Aoki S."/>
            <person name="Ashton N."/>
            <person name="Barbazuk W.B."/>
            <person name="Barker E."/>
            <person name="Bennetzen J."/>
            <person name="Bezanilla M."/>
            <person name="Blankenship R."/>
            <person name="Cho S.H."/>
            <person name="Dutcher S."/>
            <person name="Estelle M."/>
            <person name="Fawcett J.A."/>
            <person name="Gundlach H."/>
            <person name="Hanada K."/>
            <person name="Heyl A."/>
            <person name="Hicks K.A."/>
            <person name="Hugh J."/>
            <person name="Lohr M."/>
            <person name="Mayer K."/>
            <person name="Melkozernov A."/>
            <person name="Murata T."/>
            <person name="Nelson D."/>
            <person name="Pils B."/>
            <person name="Prigge M."/>
            <person name="Reiss B."/>
            <person name="Renner T."/>
            <person name="Rombauts S."/>
            <person name="Rushton P."/>
            <person name="Sanderfoot A."/>
            <person name="Schween G."/>
            <person name="Shiu S.-H."/>
            <person name="Stueber K."/>
            <person name="Theodoulou F.L."/>
            <person name="Tu H."/>
            <person name="Van de Peer Y."/>
            <person name="Verrier P.J."/>
            <person name="Waters E."/>
            <person name="Wood A."/>
            <person name="Yang L."/>
            <person name="Cove D."/>
            <person name="Cuming A."/>
            <person name="Hasebe M."/>
            <person name="Lucas S."/>
            <person name="Mishler D.B."/>
            <person name="Reski R."/>
            <person name="Grigoriev I."/>
            <person name="Quatrano R.S."/>
            <person name="Boore J.L."/>
        </authorList>
    </citation>
    <scope>NUCLEOTIDE SEQUENCE [LARGE SCALE GENOMIC DNA]</scope>
    <source>
        <strain evidence="2 3">cv. Gransden 2004</strain>
    </source>
</reference>
<evidence type="ECO:0000313" key="1">
    <source>
        <dbReference type="EMBL" id="PNR40433.1"/>
    </source>
</evidence>
<name>A0A2K1JFX3_PHYPA</name>
<organism evidence="1">
    <name type="scientific">Physcomitrium patens</name>
    <name type="common">Spreading-leaved earth moss</name>
    <name type="synonym">Physcomitrella patens</name>
    <dbReference type="NCBI Taxonomy" id="3218"/>
    <lineage>
        <taxon>Eukaryota</taxon>
        <taxon>Viridiplantae</taxon>
        <taxon>Streptophyta</taxon>
        <taxon>Embryophyta</taxon>
        <taxon>Bryophyta</taxon>
        <taxon>Bryophytina</taxon>
        <taxon>Bryopsida</taxon>
        <taxon>Funariidae</taxon>
        <taxon>Funariales</taxon>
        <taxon>Funariaceae</taxon>
        <taxon>Physcomitrium</taxon>
    </lineage>
</organism>
<gene>
    <name evidence="1" type="ORF">PHYPA_017835</name>
</gene>
<dbReference type="InParanoid" id="A0A2K1JFX3"/>
<accession>A0A2K1JFX3</accession>
<dbReference type="Gramene" id="Pp3c14_530V3.1">
    <property type="protein sequence ID" value="PAC:32962313.CDS.1"/>
    <property type="gene ID" value="Pp3c14_530"/>
</dbReference>
<evidence type="ECO:0000313" key="2">
    <source>
        <dbReference type="EnsemblPlants" id="PAC:32962313.CDS.1"/>
    </source>
</evidence>
<dbReference type="EnsemblPlants" id="Pp3c14_530V3.1">
    <property type="protein sequence ID" value="PAC:32962313.CDS.1"/>
    <property type="gene ID" value="Pp3c14_530"/>
</dbReference>
<reference evidence="2" key="3">
    <citation type="submission" date="2020-12" db="UniProtKB">
        <authorList>
            <consortium name="EnsemblPlants"/>
        </authorList>
    </citation>
    <scope>IDENTIFICATION</scope>
</reference>
<evidence type="ECO:0000313" key="3">
    <source>
        <dbReference type="Proteomes" id="UP000006727"/>
    </source>
</evidence>
<reference evidence="1 3" key="2">
    <citation type="journal article" date="2018" name="Plant J.">
        <title>The Physcomitrella patens chromosome-scale assembly reveals moss genome structure and evolution.</title>
        <authorList>
            <person name="Lang D."/>
            <person name="Ullrich K.K."/>
            <person name="Murat F."/>
            <person name="Fuchs J."/>
            <person name="Jenkins J."/>
            <person name="Haas F.B."/>
            <person name="Piednoel M."/>
            <person name="Gundlach H."/>
            <person name="Van Bel M."/>
            <person name="Meyberg R."/>
            <person name="Vives C."/>
            <person name="Morata J."/>
            <person name="Symeonidi A."/>
            <person name="Hiss M."/>
            <person name="Muchero W."/>
            <person name="Kamisugi Y."/>
            <person name="Saleh O."/>
            <person name="Blanc G."/>
            <person name="Decker E.L."/>
            <person name="van Gessel N."/>
            <person name="Grimwood J."/>
            <person name="Hayes R.D."/>
            <person name="Graham S.W."/>
            <person name="Gunter L.E."/>
            <person name="McDaniel S.F."/>
            <person name="Hoernstein S.N.W."/>
            <person name="Larsson A."/>
            <person name="Li F.W."/>
            <person name="Perroud P.F."/>
            <person name="Phillips J."/>
            <person name="Ranjan P."/>
            <person name="Rokshar D.S."/>
            <person name="Rothfels C.J."/>
            <person name="Schneider L."/>
            <person name="Shu S."/>
            <person name="Stevenson D.W."/>
            <person name="Thummler F."/>
            <person name="Tillich M."/>
            <person name="Villarreal Aguilar J.C."/>
            <person name="Widiez T."/>
            <person name="Wong G.K."/>
            <person name="Wymore A."/>
            <person name="Zhang Y."/>
            <person name="Zimmer A.D."/>
            <person name="Quatrano R.S."/>
            <person name="Mayer K.F.X."/>
            <person name="Goodstein D."/>
            <person name="Casacuberta J.M."/>
            <person name="Vandepoele K."/>
            <person name="Reski R."/>
            <person name="Cuming A.C."/>
            <person name="Tuskan G.A."/>
            <person name="Maumus F."/>
            <person name="Salse J."/>
            <person name="Schmutz J."/>
            <person name="Rensing S.A."/>
        </authorList>
    </citation>
    <scope>NUCLEOTIDE SEQUENCE [LARGE SCALE GENOMIC DNA]</scope>
    <source>
        <strain evidence="2 3">cv. Gransden 2004</strain>
    </source>
</reference>
<dbReference type="AlphaFoldDB" id="A0A2K1JFX3"/>
<keyword evidence="3" id="KW-1185">Reference proteome</keyword>
<sequence length="73" mass="8730">MAIEKMDNEFNLRQVLEEKDKIIEDQKKKIGDLQRALVTDALKYSRLEYQFKEIQAEWAKEKKLAKSLMKLTK</sequence>
<protein>
    <submittedName>
        <fullName evidence="1 2">Uncharacterized protein</fullName>
    </submittedName>
</protein>
<dbReference type="Proteomes" id="UP000006727">
    <property type="component" value="Chromosome 14"/>
</dbReference>
<proteinExistence type="predicted"/>
<dbReference type="EMBL" id="ABEU02000014">
    <property type="protein sequence ID" value="PNR40433.1"/>
    <property type="molecule type" value="Genomic_DNA"/>
</dbReference>